<dbReference type="PANTHER" id="PTHR43685">
    <property type="entry name" value="GLYCOSYLTRANSFERASE"/>
    <property type="match status" value="1"/>
</dbReference>
<evidence type="ECO:0000313" key="3">
    <source>
        <dbReference type="EMBL" id="MDN3240454.1"/>
    </source>
</evidence>
<protein>
    <submittedName>
        <fullName evidence="3">Glycosyltransferase</fullName>
        <ecNumber evidence="3">2.4.-.-</ecNumber>
    </submittedName>
</protein>
<dbReference type="EC" id="2.4.-.-" evidence="3"/>
<proteinExistence type="predicted"/>
<dbReference type="Proteomes" id="UP001171902">
    <property type="component" value="Unassembled WGS sequence"/>
</dbReference>
<gene>
    <name evidence="3" type="ORF">QWI33_12015</name>
</gene>
<comment type="caution">
    <text evidence="3">The sequence shown here is derived from an EMBL/GenBank/DDBJ whole genome shotgun (WGS) entry which is preliminary data.</text>
</comment>
<name>A0ABT7YPW9_9ACTN</name>
<keyword evidence="4" id="KW-1185">Reference proteome</keyword>
<sequence length="889" mass="96341">MHRADESARYPGRLTDDLLVRAGERAPGTLSATALRTRSPGARHLLARAATRRLDLPGLLGVARRRDAAAAREFAVDAAALASLARVVGLQTGTAEDRRDALALFDLALDIGGVRRVSPREAAVHTQLAYVLGDLAKTRSLLRRYGRHLPALERGALVADLAHPDAGGDEPAWVKRLGALTGRRELRLGPPSVDGEVLAWFDRLRAAPTAKVASGPRISVVMTAYRPGRALLTAVRSLLEGAWTNLEVLVVDDASGPEFDAVLDAVAALDERVRVIRRETNGGTFAARNTAFDALTGDYVTGLDSDDWAAPGRLARSVAPLLADPALQLTYGEAFLCNEDLTVTRPGRVLTTVSTASMMFRRSVLDRVGYYDEVRKGADTEFLHRVAAAFGDGAVRRLHGVHDTVMRQAPGSLSREEFGPGWKHPARRAYQSAYPLWHDQIRAGADPYLPRAPARRPFWAPYHAAVARPEQRRRRFDVVFCLDWRPFGGPQKSMIEEVKALKAAGLSVALMHLESWRHMTVEDRPMCAPFQRLVNDGFAEQVLVTDDVVCDLLVLRYPPILQFRSGERSNVRPKRMVVLANQAPHERDGSDTRYVPDACHANATDMFGVEPLWVPQGPQVREALTPAGPAQEGLTAAALADFDMPGILDTAAIAPARTGFRSVLPVVGRHSRDDRTKWPTAADLPRIYPGDGRWDVRIMGGAGSVAAITGEDPPAAWTCYGFDETDVESFLYQLDFWIYFPHPKQYEAFGRAVLEALAAGCVAILPPRFEPTFGDAALYCEPSEVVDLVNGLYADPERFLARSALAQQRVRERFSHDAYRRLVAGLLDDTPADGTAGDASPNGTSADSNAESAAAPGASPSGALPHPAAPGTAAPDRPESPAVPSPAAR</sequence>
<keyword evidence="3" id="KW-0808">Transferase</keyword>
<dbReference type="PANTHER" id="PTHR43685:SF11">
    <property type="entry name" value="GLYCOSYLTRANSFERASE TAGX-RELATED"/>
    <property type="match status" value="1"/>
</dbReference>
<dbReference type="Gene3D" id="3.40.50.2000">
    <property type="entry name" value="Glycogen Phosphorylase B"/>
    <property type="match status" value="1"/>
</dbReference>
<reference evidence="3" key="1">
    <citation type="submission" date="2023-06" db="EMBL/GenBank/DDBJ databases">
        <title>Gycomyces niveus sp.nov., a novel actinomycete isolated from soil in Shouguang.</title>
        <authorList>
            <person name="Yang X."/>
            <person name="Zhao J."/>
        </authorList>
    </citation>
    <scope>NUCLEOTIDE SEQUENCE</scope>
    <source>
        <strain evidence="3">NEAU C2</strain>
    </source>
</reference>
<dbReference type="Pfam" id="PF00535">
    <property type="entry name" value="Glycos_transf_2"/>
    <property type="match status" value="1"/>
</dbReference>
<evidence type="ECO:0000313" key="4">
    <source>
        <dbReference type="Proteomes" id="UP001171902"/>
    </source>
</evidence>
<dbReference type="SUPFAM" id="SSF53756">
    <property type="entry name" value="UDP-Glycosyltransferase/glycogen phosphorylase"/>
    <property type="match status" value="1"/>
</dbReference>
<dbReference type="InterPro" id="IPR001173">
    <property type="entry name" value="Glyco_trans_2-like"/>
</dbReference>
<dbReference type="SUPFAM" id="SSF53448">
    <property type="entry name" value="Nucleotide-diphospho-sugar transferases"/>
    <property type="match status" value="1"/>
</dbReference>
<dbReference type="GO" id="GO:0016757">
    <property type="term" value="F:glycosyltransferase activity"/>
    <property type="evidence" value="ECO:0007669"/>
    <property type="project" value="UniProtKB-KW"/>
</dbReference>
<dbReference type="Gene3D" id="3.90.550.10">
    <property type="entry name" value="Spore Coat Polysaccharide Biosynthesis Protein SpsA, Chain A"/>
    <property type="match status" value="1"/>
</dbReference>
<accession>A0ABT7YPW9</accession>
<dbReference type="InterPro" id="IPR050834">
    <property type="entry name" value="Glycosyltransf_2"/>
</dbReference>
<evidence type="ECO:0000259" key="2">
    <source>
        <dbReference type="Pfam" id="PF00535"/>
    </source>
</evidence>
<organism evidence="3 4">
    <name type="scientific">Glycomyces tritici</name>
    <dbReference type="NCBI Taxonomy" id="2665176"/>
    <lineage>
        <taxon>Bacteria</taxon>
        <taxon>Bacillati</taxon>
        <taxon>Actinomycetota</taxon>
        <taxon>Actinomycetes</taxon>
        <taxon>Glycomycetales</taxon>
        <taxon>Glycomycetaceae</taxon>
        <taxon>Glycomyces</taxon>
    </lineage>
</organism>
<feature type="region of interest" description="Disordered" evidence="1">
    <location>
        <begin position="830"/>
        <end position="889"/>
    </location>
</feature>
<dbReference type="EMBL" id="JAUEMJ010000003">
    <property type="protein sequence ID" value="MDN3240454.1"/>
    <property type="molecule type" value="Genomic_DNA"/>
</dbReference>
<keyword evidence="3" id="KW-0328">Glycosyltransferase</keyword>
<feature type="compositionally biased region" description="Low complexity" evidence="1">
    <location>
        <begin position="830"/>
        <end position="871"/>
    </location>
</feature>
<dbReference type="RefSeq" id="WP_289957385.1">
    <property type="nucleotide sequence ID" value="NZ_JAUEMJ010000003.1"/>
</dbReference>
<feature type="domain" description="Glycosyltransferase 2-like" evidence="2">
    <location>
        <begin position="219"/>
        <end position="326"/>
    </location>
</feature>
<evidence type="ECO:0000256" key="1">
    <source>
        <dbReference type="SAM" id="MobiDB-lite"/>
    </source>
</evidence>
<dbReference type="InterPro" id="IPR029044">
    <property type="entry name" value="Nucleotide-diphossugar_trans"/>
</dbReference>
<dbReference type="CDD" id="cd00761">
    <property type="entry name" value="Glyco_tranf_GTA_type"/>
    <property type="match status" value="1"/>
</dbReference>